<dbReference type="GO" id="GO:0030261">
    <property type="term" value="P:chromosome condensation"/>
    <property type="evidence" value="ECO:0007669"/>
    <property type="project" value="InterPro"/>
</dbReference>
<comment type="caution">
    <text evidence="9">The sequence shown here is derived from an EMBL/GenBank/DDBJ whole genome shotgun (WGS) entry which is preliminary data.</text>
</comment>
<feature type="coiled-coil region" evidence="7">
    <location>
        <begin position="414"/>
        <end position="483"/>
    </location>
</feature>
<comment type="domain">
    <text evidence="7">Contains large globular domains required for ATP hydrolysis at each terminus and a third globular domain forming a flexible hinge near the middle of the molecule. These domains are separated by coiled-coil structures.</text>
</comment>
<dbReference type="RefSeq" id="WP_183674225.1">
    <property type="nucleotide sequence ID" value="NZ_CBCRYX010000004.1"/>
</dbReference>
<dbReference type="GO" id="GO:0016887">
    <property type="term" value="F:ATP hydrolysis activity"/>
    <property type="evidence" value="ECO:0007669"/>
    <property type="project" value="InterPro"/>
</dbReference>
<evidence type="ECO:0000256" key="7">
    <source>
        <dbReference type="HAMAP-Rule" id="MF_01894"/>
    </source>
</evidence>
<dbReference type="GO" id="GO:0003677">
    <property type="term" value="F:DNA binding"/>
    <property type="evidence" value="ECO:0007669"/>
    <property type="project" value="UniProtKB-UniRule"/>
</dbReference>
<evidence type="ECO:0000313" key="9">
    <source>
        <dbReference type="EMBL" id="MBB5176199.1"/>
    </source>
</evidence>
<dbReference type="GO" id="GO:0006260">
    <property type="term" value="P:DNA replication"/>
    <property type="evidence" value="ECO:0007669"/>
    <property type="project" value="UniProtKB-UniRule"/>
</dbReference>
<dbReference type="GO" id="GO:0007062">
    <property type="term" value="P:sister chromatid cohesion"/>
    <property type="evidence" value="ECO:0007669"/>
    <property type="project" value="InterPro"/>
</dbReference>
<dbReference type="SUPFAM" id="SSF75553">
    <property type="entry name" value="Smc hinge domain"/>
    <property type="match status" value="1"/>
</dbReference>
<keyword evidence="6 7" id="KW-0238">DNA-binding</keyword>
<comment type="subunit">
    <text evidence="7">Homodimer.</text>
</comment>
<evidence type="ECO:0000259" key="8">
    <source>
        <dbReference type="SMART" id="SM00968"/>
    </source>
</evidence>
<feature type="coiled-coil region" evidence="7">
    <location>
        <begin position="670"/>
        <end position="886"/>
    </location>
</feature>
<dbReference type="SMART" id="SM00968">
    <property type="entry name" value="SMC_hinge"/>
    <property type="match status" value="1"/>
</dbReference>
<comment type="similarity">
    <text evidence="7">Belongs to the SMC family.</text>
</comment>
<dbReference type="InterPro" id="IPR027417">
    <property type="entry name" value="P-loop_NTPase"/>
</dbReference>
<dbReference type="GO" id="GO:0005694">
    <property type="term" value="C:chromosome"/>
    <property type="evidence" value="ECO:0007669"/>
    <property type="project" value="InterPro"/>
</dbReference>
<proteinExistence type="inferred from homology"/>
<feature type="domain" description="SMC hinge" evidence="8">
    <location>
        <begin position="519"/>
        <end position="636"/>
    </location>
</feature>
<feature type="binding site" evidence="7">
    <location>
        <begin position="33"/>
        <end position="40"/>
    </location>
    <ligand>
        <name>ATP</name>
        <dbReference type="ChEBI" id="CHEBI:30616"/>
    </ligand>
</feature>
<dbReference type="Pfam" id="PF02463">
    <property type="entry name" value="SMC_N"/>
    <property type="match status" value="1"/>
</dbReference>
<dbReference type="InterPro" id="IPR036277">
    <property type="entry name" value="SMC_hinge_sf"/>
</dbReference>
<name>A0A9Q2HFF8_9STAP</name>
<dbReference type="FunFam" id="3.40.50.300:FF:000901">
    <property type="entry name" value="Chromosome partition protein Smc"/>
    <property type="match status" value="1"/>
</dbReference>
<evidence type="ECO:0000256" key="6">
    <source>
        <dbReference type="ARBA" id="ARBA00023125"/>
    </source>
</evidence>
<evidence type="ECO:0000256" key="4">
    <source>
        <dbReference type="ARBA" id="ARBA00022840"/>
    </source>
</evidence>
<sequence>MVFLKSIEAKGFKSFADKTSIKFNTGITAVVGPNGSGKSNIIDAVRFVLGETSARSFRGSKMEDVIFNGTTERKSQNSAVVELNLDNRKRYLDIDKDDISIKRELFRNGESNYYINNERMKLKDITELFMDSGFGKHAYNIISQGEVDTILNQKPEKRREIIEEVAGVMKYKTRKKESERKLDDTLLNLSRIHDITSELESRVSKLEKESAVAKEYLALVEEMKQSDIEVSVYDIKNLSDTLESLNKKYLNDKRTIEEARNHVNLLDISINNYRDKRERLTIQERENNESYIQLSREQEQIIGKIELSKERHTSRSERHTSLLNEKDNKLQHKKQLETRFKEIETSLKKSEENLEHLNDEIKSVQKSLKSLNTSHDTDVETLKDEYYARMVEKTSLENQLKDHTQREVKDSRKREDLFNRLNEFNDTLKTLEREESQLNETLNTLNTNLTDKRDVFKQLLESLNEKKANANSLNDKYDKATRYISQLSSKRDMYNSMMANYEGYYRGVKAVLKRKNKMPGILGVVIELIQIDELFITALDAALGGQSQSIVTKSESDAKRAISYLKDKNLGFATFLPLDTIQKRDLSEEIKYKLSNTSVNHYILKDLIETEYDALLNHLFNTTIIVDNYDDGSKLSRELNFRGRIVTKSGEIFNPGGAVSGGSRQSGNSALKLRKEKESLDEKIKAYTLETNRLKEENDELTHTIQTLETKLKEEETLGTSLKEEYDETIKQLEKNKNEKSLTTERIALLNNELESIGGVLSYSSLEKEIDEKTKALDALQERITLLSKEKGDIENLEKEYEENRQKLLESRIALESNIRYEKENLKDYNERINNVSLDIKDIDERIELLDSNYESIDIDALNSRLDEISETLEALGKKSRTLKDEIETVTKTSTEDMNLRQVHLETIETLSETLRETHGEKERTESLLSIKLDYLSETYEITFEKASEMYTDLSNIESKRERIHLNKKSIEELGNVNLNAIEEFETVNERYTFLKREEEDLLTARETLLKVIKEMDYEVSKRFKETFNEVNEQFKQVFKTMFGGGEAELRLTEDGDYLNAGLLIYAEPPGKKLTNMSLLSGGERALTAISLLFSILEVRSSPFIILDEVEAALDEANVLRFSHYLRNLTSYSQCIVITHRKKTMEQSDRLFGITMQEKGVSELISVDLKTYKEREIEGEY</sequence>
<dbReference type="PIRSF" id="PIRSF005719">
    <property type="entry name" value="SMC"/>
    <property type="match status" value="1"/>
</dbReference>
<keyword evidence="4 7" id="KW-0067">ATP-binding</keyword>
<dbReference type="InterPro" id="IPR003395">
    <property type="entry name" value="RecF/RecN/SMC_N"/>
</dbReference>
<comment type="function">
    <text evidence="7">Required for chromosome condensation and partitioning.</text>
</comment>
<dbReference type="GO" id="GO:0005524">
    <property type="term" value="F:ATP binding"/>
    <property type="evidence" value="ECO:0007669"/>
    <property type="project" value="UniProtKB-UniRule"/>
</dbReference>
<dbReference type="Proteomes" id="UP000579136">
    <property type="component" value="Unassembled WGS sequence"/>
</dbReference>
<dbReference type="InterPro" id="IPR024704">
    <property type="entry name" value="SMC"/>
</dbReference>
<evidence type="ECO:0000256" key="1">
    <source>
        <dbReference type="ARBA" id="ARBA00004496"/>
    </source>
</evidence>
<keyword evidence="5 7" id="KW-0175">Coiled coil</keyword>
<dbReference type="Gene3D" id="1.20.1060.20">
    <property type="match status" value="1"/>
</dbReference>
<dbReference type="SUPFAM" id="SSF52540">
    <property type="entry name" value="P-loop containing nucleoside triphosphate hydrolases"/>
    <property type="match status" value="1"/>
</dbReference>
<dbReference type="PANTHER" id="PTHR43977">
    <property type="entry name" value="STRUCTURAL MAINTENANCE OF CHROMOSOMES PROTEIN 3"/>
    <property type="match status" value="1"/>
</dbReference>
<evidence type="ECO:0000256" key="2">
    <source>
        <dbReference type="ARBA" id="ARBA00022490"/>
    </source>
</evidence>
<evidence type="ECO:0000256" key="3">
    <source>
        <dbReference type="ARBA" id="ARBA00022741"/>
    </source>
</evidence>
<evidence type="ECO:0000313" key="10">
    <source>
        <dbReference type="Proteomes" id="UP000579136"/>
    </source>
</evidence>
<protein>
    <recommendedName>
        <fullName evidence="7">Chromosome partition protein Smc</fullName>
    </recommendedName>
</protein>
<dbReference type="Gene3D" id="3.40.50.300">
    <property type="entry name" value="P-loop containing nucleotide triphosphate hydrolases"/>
    <property type="match status" value="2"/>
</dbReference>
<feature type="coiled-coil region" evidence="7">
    <location>
        <begin position="235"/>
        <end position="276"/>
    </location>
</feature>
<dbReference type="AlphaFoldDB" id="A0A9Q2HFF8"/>
<dbReference type="Gene3D" id="3.30.70.1620">
    <property type="match status" value="1"/>
</dbReference>
<gene>
    <name evidence="7" type="primary">smc</name>
    <name evidence="9" type="ORF">HNQ45_001086</name>
</gene>
<keyword evidence="10" id="KW-1185">Reference proteome</keyword>
<organism evidence="9 10">
    <name type="scientific">Nosocomiicoccus ampullae</name>
    <dbReference type="NCBI Taxonomy" id="489910"/>
    <lineage>
        <taxon>Bacteria</taxon>
        <taxon>Bacillati</taxon>
        <taxon>Bacillota</taxon>
        <taxon>Bacilli</taxon>
        <taxon>Bacillales</taxon>
        <taxon>Staphylococcaceae</taxon>
        <taxon>Nosocomiicoccus</taxon>
    </lineage>
</organism>
<feature type="coiled-coil region" evidence="7">
    <location>
        <begin position="333"/>
        <end position="374"/>
    </location>
</feature>
<dbReference type="InterPro" id="IPR010935">
    <property type="entry name" value="SMC_hinge"/>
</dbReference>
<keyword evidence="3 7" id="KW-0547">Nucleotide-binding</keyword>
<dbReference type="Pfam" id="PF06470">
    <property type="entry name" value="SMC_hinge"/>
    <property type="match status" value="1"/>
</dbReference>
<comment type="subcellular location">
    <subcellularLocation>
        <location evidence="1 7">Cytoplasm</location>
    </subcellularLocation>
</comment>
<dbReference type="GO" id="GO:0007059">
    <property type="term" value="P:chromosome segregation"/>
    <property type="evidence" value="ECO:0007669"/>
    <property type="project" value="UniProtKB-UniRule"/>
</dbReference>
<dbReference type="GO" id="GO:0005737">
    <property type="term" value="C:cytoplasm"/>
    <property type="evidence" value="ECO:0007669"/>
    <property type="project" value="UniProtKB-SubCell"/>
</dbReference>
<dbReference type="EMBL" id="JACHHF010000005">
    <property type="protein sequence ID" value="MBB5176199.1"/>
    <property type="molecule type" value="Genomic_DNA"/>
</dbReference>
<dbReference type="InterPro" id="IPR011890">
    <property type="entry name" value="SMC_prok"/>
</dbReference>
<dbReference type="NCBIfam" id="TIGR02168">
    <property type="entry name" value="SMC_prok_B"/>
    <property type="match status" value="1"/>
</dbReference>
<accession>A0A9Q2HFF8</accession>
<evidence type="ECO:0000256" key="5">
    <source>
        <dbReference type="ARBA" id="ARBA00023054"/>
    </source>
</evidence>
<dbReference type="HAMAP" id="MF_01894">
    <property type="entry name" value="Smc_prok"/>
    <property type="match status" value="1"/>
</dbReference>
<reference evidence="9 10" key="1">
    <citation type="submission" date="2020-08" db="EMBL/GenBank/DDBJ databases">
        <title>Genomic Encyclopedia of Type Strains, Phase IV (KMG-IV): sequencing the most valuable type-strain genomes for metagenomic binning, comparative biology and taxonomic classification.</title>
        <authorList>
            <person name="Goeker M."/>
        </authorList>
    </citation>
    <scope>NUCLEOTIDE SEQUENCE [LARGE SCALE GENOMIC DNA]</scope>
    <source>
        <strain evidence="9 10">DSM 19163</strain>
    </source>
</reference>
<keyword evidence="2 7" id="KW-0963">Cytoplasm</keyword>